<reference evidence="1" key="1">
    <citation type="journal article" date="2021" name="Proc. Natl. Acad. Sci. U.S.A.">
        <title>A Catalog of Tens of Thousands of Viruses from Human Metagenomes Reveals Hidden Associations with Chronic Diseases.</title>
        <authorList>
            <person name="Tisza M.J."/>
            <person name="Buck C.B."/>
        </authorList>
    </citation>
    <scope>NUCLEOTIDE SEQUENCE</scope>
    <source>
        <strain evidence="1">Ct9H612</strain>
    </source>
</reference>
<evidence type="ECO:0000313" key="1">
    <source>
        <dbReference type="EMBL" id="DAG06538.1"/>
    </source>
</evidence>
<dbReference type="Gene3D" id="3.30.1350.20">
    <property type="entry name" value="Bacteriophage PHI-29 conector. Domain 3"/>
    <property type="match status" value="1"/>
</dbReference>
<dbReference type="EMBL" id="BK016274">
    <property type="protein sequence ID" value="DAG06538.1"/>
    <property type="molecule type" value="Genomic_DNA"/>
</dbReference>
<protein>
    <submittedName>
        <fullName evidence="1">Upper collar protein</fullName>
    </submittedName>
</protein>
<dbReference type="Gene3D" id="1.10.246.30">
    <property type="match status" value="1"/>
</dbReference>
<name>A0A8S5VID8_9CAUD</name>
<organism evidence="1">
    <name type="scientific">Podoviridae sp. ct9H612</name>
    <dbReference type="NCBI Taxonomy" id="2825226"/>
    <lineage>
        <taxon>Viruses</taxon>
        <taxon>Duplodnaviria</taxon>
        <taxon>Heunggongvirae</taxon>
        <taxon>Uroviricota</taxon>
        <taxon>Caudoviricetes</taxon>
    </lineage>
</organism>
<sequence length="297" mass="34439">MAKKKRKNVWQSAEMNNLQYRMYYEMLEQMACAIYRWEGLPVEIDQRFLELTLFNRGMSVFFWDDEYDAYFATMGAPSGQINMYQNPLAYIAYGTNGFHRRLKSTECVPIWNNYLRRPDINAMRIYARRLADIDRTVDVNLMSQKMPIFAVVPESQRLTIQNLMKQYVGNEPIIVGADGMFDPSQITYFNSGAPFITPELLKAKQTVWAEIMTYFGIENTNISKAERVQSAEVDANNGQIEANRLIRLNCRREACRQINRKYGLEVWCDMNKDVSTDNMNTLLMVDPEIQSEGGVGL</sequence>
<dbReference type="Pfam" id="PF05352">
    <property type="entry name" value="Phage_connector"/>
    <property type="match status" value="1"/>
</dbReference>
<dbReference type="InterPro" id="IPR008016">
    <property type="entry name" value="Gp10"/>
</dbReference>
<dbReference type="InterPro" id="IPR036199">
    <property type="entry name" value="Gp10_sf"/>
</dbReference>
<dbReference type="SUPFAM" id="SSF56826">
    <property type="entry name" value="Upper collar protein gp10 (connector protein)"/>
    <property type="match status" value="1"/>
</dbReference>
<accession>A0A8S5VID8</accession>
<proteinExistence type="predicted"/>
<dbReference type="Gene3D" id="2.40.500.10">
    <property type="entry name" value="Upper collar protein gp10 (connector protein)"/>
    <property type="match status" value="1"/>
</dbReference>